<dbReference type="PRINTS" id="PR01217">
    <property type="entry name" value="PRICHEXTENSN"/>
</dbReference>
<organism evidence="3 4">
    <name type="scientific">Petrolisthes cinctipes</name>
    <name type="common">Flat porcelain crab</name>
    <dbReference type="NCBI Taxonomy" id="88211"/>
    <lineage>
        <taxon>Eukaryota</taxon>
        <taxon>Metazoa</taxon>
        <taxon>Ecdysozoa</taxon>
        <taxon>Arthropoda</taxon>
        <taxon>Crustacea</taxon>
        <taxon>Multicrustacea</taxon>
        <taxon>Malacostraca</taxon>
        <taxon>Eumalacostraca</taxon>
        <taxon>Eucarida</taxon>
        <taxon>Decapoda</taxon>
        <taxon>Pleocyemata</taxon>
        <taxon>Anomura</taxon>
        <taxon>Galatheoidea</taxon>
        <taxon>Porcellanidae</taxon>
        <taxon>Petrolisthes</taxon>
    </lineage>
</organism>
<dbReference type="GO" id="GO:0007264">
    <property type="term" value="P:small GTPase-mediated signal transduction"/>
    <property type="evidence" value="ECO:0007669"/>
    <property type="project" value="TreeGrafter"/>
</dbReference>
<dbReference type="PANTHER" id="PTHR15729:SF10">
    <property type="entry name" value="GTPASE-ACTIVATING PROTEIN CDGAPR"/>
    <property type="match status" value="1"/>
</dbReference>
<dbReference type="EMBL" id="JAWQEG010007559">
    <property type="protein sequence ID" value="KAK3852165.1"/>
    <property type="molecule type" value="Genomic_DNA"/>
</dbReference>
<feature type="compositionally biased region" description="Pro residues" evidence="2">
    <location>
        <begin position="31"/>
        <end position="46"/>
    </location>
</feature>
<proteinExistence type="predicted"/>
<feature type="compositionally biased region" description="Basic residues" evidence="2">
    <location>
        <begin position="9"/>
        <end position="30"/>
    </location>
</feature>
<dbReference type="Proteomes" id="UP001286313">
    <property type="component" value="Unassembled WGS sequence"/>
</dbReference>
<dbReference type="PANTHER" id="PTHR15729">
    <property type="entry name" value="CDC42 GTPASE-ACTIVATING PROTEIN"/>
    <property type="match status" value="1"/>
</dbReference>
<dbReference type="GO" id="GO:0005096">
    <property type="term" value="F:GTPase activator activity"/>
    <property type="evidence" value="ECO:0007669"/>
    <property type="project" value="UniProtKB-KW"/>
</dbReference>
<dbReference type="InterPro" id="IPR051576">
    <property type="entry name" value="PX-Rho_GAP"/>
</dbReference>
<name>A0AAE1EIL9_PETCI</name>
<comment type="caution">
    <text evidence="3">The sequence shown here is derived from an EMBL/GenBank/DDBJ whole genome shotgun (WGS) entry which is preliminary data.</text>
</comment>
<gene>
    <name evidence="3" type="ORF">Pcinc_041236</name>
</gene>
<evidence type="ECO:0000313" key="3">
    <source>
        <dbReference type="EMBL" id="KAK3852165.1"/>
    </source>
</evidence>
<evidence type="ECO:0000256" key="1">
    <source>
        <dbReference type="ARBA" id="ARBA00022468"/>
    </source>
</evidence>
<evidence type="ECO:0000256" key="2">
    <source>
        <dbReference type="SAM" id="MobiDB-lite"/>
    </source>
</evidence>
<keyword evidence="1" id="KW-0343">GTPase activation</keyword>
<feature type="compositionally biased region" description="Basic residues" evidence="2">
    <location>
        <begin position="198"/>
        <end position="222"/>
    </location>
</feature>
<feature type="compositionally biased region" description="Low complexity" evidence="2">
    <location>
        <begin position="69"/>
        <end position="92"/>
    </location>
</feature>
<reference evidence="3" key="1">
    <citation type="submission" date="2023-10" db="EMBL/GenBank/DDBJ databases">
        <title>Genome assemblies of two species of porcelain crab, Petrolisthes cinctipes and Petrolisthes manimaculis (Anomura: Porcellanidae).</title>
        <authorList>
            <person name="Angst P."/>
        </authorList>
    </citation>
    <scope>NUCLEOTIDE SEQUENCE</scope>
    <source>
        <strain evidence="3">PB745_01</strain>
        <tissue evidence="3">Gill</tissue>
    </source>
</reference>
<accession>A0AAE1EIL9</accession>
<keyword evidence="4" id="KW-1185">Reference proteome</keyword>
<feature type="region of interest" description="Disordered" evidence="2">
    <location>
        <begin position="1"/>
        <end position="96"/>
    </location>
</feature>
<feature type="compositionally biased region" description="Pro residues" evidence="2">
    <location>
        <begin position="130"/>
        <end position="145"/>
    </location>
</feature>
<protein>
    <submittedName>
        <fullName evidence="3">Uncharacterized protein</fullName>
    </submittedName>
</protein>
<feature type="region of interest" description="Disordered" evidence="2">
    <location>
        <begin position="113"/>
        <end position="145"/>
    </location>
</feature>
<sequence>MPAAPPYHPRAHPHPHHHHNPPAHPHHRHPPLPARPRPPIIILPHPPHTRPLTSIPVHSHPSISRPLQSTTPISTSHTQHTSISTTHTQHTPVSSRLHSPIFTHKHTHISRPYTLAPITHSRPPCVDNRPYPPTSRPLPISRPNPPIPISCPIPPTIVSRPYPPIFYPRPPTTISRPQPPISCLHPQPPTSVSTHTRTTTHLHNSTHSHTSTHFHTPTHSHPHPPVVRRLPPTHARPRPPNLCCARARTSFYDFEGVGVGVGVGVGLKWSYNGAYVAPLKRLSSTFQLDCYKAAVAGLLGEYVARLSEVAGSLITCGPVLNWLELDNRGHRLIVTDDSDINTPAVAAAYVVKRYIAQASDEISFERPRRLAQAGWLSLKDMLGKSGRVCSSSLVYYVVYPLA</sequence>
<dbReference type="AlphaFoldDB" id="A0AAE1EIL9"/>
<evidence type="ECO:0000313" key="4">
    <source>
        <dbReference type="Proteomes" id="UP001286313"/>
    </source>
</evidence>
<feature type="region of interest" description="Disordered" evidence="2">
    <location>
        <begin position="187"/>
        <end position="225"/>
    </location>
</feature>